<feature type="transmembrane region" description="Helical" evidence="1">
    <location>
        <begin position="116"/>
        <end position="136"/>
    </location>
</feature>
<evidence type="ECO:0000256" key="1">
    <source>
        <dbReference type="SAM" id="Phobius"/>
    </source>
</evidence>
<protein>
    <submittedName>
        <fullName evidence="2">Uncharacterized protein</fullName>
    </submittedName>
</protein>
<evidence type="ECO:0000313" key="3">
    <source>
        <dbReference type="Proteomes" id="UP000471360"/>
    </source>
</evidence>
<keyword evidence="1" id="KW-0472">Membrane</keyword>
<organism evidence="2 3">
    <name type="scientific">Escherichia coli</name>
    <dbReference type="NCBI Taxonomy" id="562"/>
    <lineage>
        <taxon>Bacteria</taxon>
        <taxon>Pseudomonadati</taxon>
        <taxon>Pseudomonadota</taxon>
        <taxon>Gammaproteobacteria</taxon>
        <taxon>Enterobacterales</taxon>
        <taxon>Enterobacteriaceae</taxon>
        <taxon>Escherichia</taxon>
    </lineage>
</organism>
<name>A0A8T6QH52_ECOLX</name>
<dbReference type="AlphaFoldDB" id="A0A8T6QH52"/>
<gene>
    <name evidence="2" type="ORF">G3W53_27005</name>
</gene>
<reference evidence="2 3" key="1">
    <citation type="submission" date="2020-02" db="EMBL/GenBank/DDBJ databases">
        <authorList>
            <person name="Subbiah M."/>
            <person name="Call D."/>
        </authorList>
    </citation>
    <scope>NUCLEOTIDE SEQUENCE [LARGE SCALE GENOMIC DNA]</scope>
    <source>
        <strain evidence="2 3">8375wB1</strain>
    </source>
</reference>
<proteinExistence type="predicted"/>
<keyword evidence="1" id="KW-0812">Transmembrane</keyword>
<comment type="caution">
    <text evidence="2">The sequence shown here is derived from an EMBL/GenBank/DDBJ whole genome shotgun (WGS) entry which is preliminary data.</text>
</comment>
<dbReference type="EMBL" id="JAAGYP010000189">
    <property type="protein sequence ID" value="NEN73622.1"/>
    <property type="molecule type" value="Genomic_DNA"/>
</dbReference>
<sequence>MFLSKNKLYLDLNYKFEDLAYEFDGFSSFEKLFSDLLHEQEKKHILQNVLFSFLWRVKKEDRLSKILTDFTLFSRIFQENYLSFTVGFSFEKIRKEYQEKFRDYLSKLNSIMYDTLTRSLAIPISGIISFAAMGKLDNVNSWVLNMAAIVLSLYTTFTIYYLTNYQKVLVQECQSEYSVLFRTMRDELKKLELTELNKKENALDSQCNTLYKIFGLVSALSFSNLILNCTMFISSFLK</sequence>
<evidence type="ECO:0000313" key="2">
    <source>
        <dbReference type="EMBL" id="NEN73622.1"/>
    </source>
</evidence>
<keyword evidence="1" id="KW-1133">Transmembrane helix</keyword>
<dbReference type="Proteomes" id="UP000471360">
    <property type="component" value="Unassembled WGS sequence"/>
</dbReference>
<feature type="transmembrane region" description="Helical" evidence="1">
    <location>
        <begin position="213"/>
        <end position="237"/>
    </location>
</feature>
<feature type="transmembrane region" description="Helical" evidence="1">
    <location>
        <begin position="142"/>
        <end position="162"/>
    </location>
</feature>
<accession>A0A8T6QH52</accession>